<evidence type="ECO:0000256" key="1">
    <source>
        <dbReference type="ARBA" id="ARBA00007812"/>
    </source>
</evidence>
<comment type="similarity">
    <text evidence="1 3">Belongs to the TPP enzyme family.</text>
</comment>
<dbReference type="Gene3D" id="3.40.50.1220">
    <property type="entry name" value="TPP-binding domain"/>
    <property type="match status" value="1"/>
</dbReference>
<dbReference type="SUPFAM" id="SSF52467">
    <property type="entry name" value="DHS-like NAD/FAD-binding domain"/>
    <property type="match status" value="1"/>
</dbReference>
<dbReference type="InterPro" id="IPR011766">
    <property type="entry name" value="TPP_enzyme_TPP-bd"/>
</dbReference>
<gene>
    <name evidence="7" type="ORF">SAMN06296416_103220</name>
</gene>
<evidence type="ECO:0000259" key="6">
    <source>
        <dbReference type="Pfam" id="PF02776"/>
    </source>
</evidence>
<dbReference type="Pfam" id="PF00205">
    <property type="entry name" value="TPP_enzyme_M"/>
    <property type="match status" value="1"/>
</dbReference>
<dbReference type="SUPFAM" id="SSF52518">
    <property type="entry name" value="Thiamin diphosphate-binding fold (THDP-binding)"/>
    <property type="match status" value="2"/>
</dbReference>
<dbReference type="InterPro" id="IPR045229">
    <property type="entry name" value="TPP_enz"/>
</dbReference>
<dbReference type="GO" id="GO:0009097">
    <property type="term" value="P:isoleucine biosynthetic process"/>
    <property type="evidence" value="ECO:0007669"/>
    <property type="project" value="TreeGrafter"/>
</dbReference>
<accession>A0A286D6P3</accession>
<proteinExistence type="inferred from homology"/>
<dbReference type="GO" id="GO:0019310">
    <property type="term" value="P:inositol catabolic process"/>
    <property type="evidence" value="ECO:0007669"/>
    <property type="project" value="InterPro"/>
</dbReference>
<evidence type="ECO:0000313" key="8">
    <source>
        <dbReference type="Proteomes" id="UP000219374"/>
    </source>
</evidence>
<keyword evidence="8" id="KW-1185">Reference proteome</keyword>
<dbReference type="GO" id="GO:0016823">
    <property type="term" value="F:hydrolase activity, acting on acid carbon-carbon bonds, in ketonic substances"/>
    <property type="evidence" value="ECO:0007669"/>
    <property type="project" value="InterPro"/>
</dbReference>
<evidence type="ECO:0000259" key="5">
    <source>
        <dbReference type="Pfam" id="PF02775"/>
    </source>
</evidence>
<dbReference type="GO" id="GO:0000287">
    <property type="term" value="F:magnesium ion binding"/>
    <property type="evidence" value="ECO:0007669"/>
    <property type="project" value="InterPro"/>
</dbReference>
<dbReference type="NCBIfam" id="TIGR04377">
    <property type="entry name" value="myo_inos_iolD"/>
    <property type="match status" value="1"/>
</dbReference>
<dbReference type="InterPro" id="IPR012001">
    <property type="entry name" value="Thiamin_PyroP_enz_TPP-bd_dom"/>
</dbReference>
<name>A0A286D6P3_9GAMM</name>
<organism evidence="7 8">
    <name type="scientific">Pseudoxanthomonas wuyuanensis</name>
    <dbReference type="NCBI Taxonomy" id="1073196"/>
    <lineage>
        <taxon>Bacteria</taxon>
        <taxon>Pseudomonadati</taxon>
        <taxon>Pseudomonadota</taxon>
        <taxon>Gammaproteobacteria</taxon>
        <taxon>Lysobacterales</taxon>
        <taxon>Lysobacteraceae</taxon>
        <taxon>Pseudoxanthomonas</taxon>
    </lineage>
</organism>
<dbReference type="InterPro" id="IPR012000">
    <property type="entry name" value="Thiamin_PyroP_enz_cen_dom"/>
</dbReference>
<reference evidence="7 8" key="1">
    <citation type="submission" date="2017-09" db="EMBL/GenBank/DDBJ databases">
        <authorList>
            <person name="Ehlers B."/>
            <person name="Leendertz F.H."/>
        </authorList>
    </citation>
    <scope>NUCLEOTIDE SEQUENCE [LARGE SCALE GENOMIC DNA]</scope>
    <source>
        <strain evidence="7 8">CGMCC 1.10978</strain>
    </source>
</reference>
<dbReference type="Gene3D" id="3.40.50.970">
    <property type="match status" value="2"/>
</dbReference>
<protein>
    <submittedName>
        <fullName evidence="7">3D-(3,5/4)-trihydroxycyclohexane-1,2-dione hydrolase</fullName>
    </submittedName>
</protein>
<dbReference type="Pfam" id="PF02776">
    <property type="entry name" value="TPP_enzyme_N"/>
    <property type="match status" value="1"/>
</dbReference>
<dbReference type="OrthoDB" id="9785953at2"/>
<dbReference type="EMBL" id="OCND01000003">
    <property type="protein sequence ID" value="SOD54297.1"/>
    <property type="molecule type" value="Genomic_DNA"/>
</dbReference>
<evidence type="ECO:0000313" key="7">
    <source>
        <dbReference type="EMBL" id="SOD54297.1"/>
    </source>
</evidence>
<dbReference type="GO" id="GO:0005948">
    <property type="term" value="C:acetolactate synthase complex"/>
    <property type="evidence" value="ECO:0007669"/>
    <property type="project" value="TreeGrafter"/>
</dbReference>
<dbReference type="GO" id="GO:0009099">
    <property type="term" value="P:L-valine biosynthetic process"/>
    <property type="evidence" value="ECO:0007669"/>
    <property type="project" value="TreeGrafter"/>
</dbReference>
<dbReference type="PANTHER" id="PTHR18968:SF9">
    <property type="entry name" value="3D-(3,5_4)-TRIHYDROXYCYCLOHEXANE-1,2-DIONE HYDROLASE"/>
    <property type="match status" value="1"/>
</dbReference>
<dbReference type="PROSITE" id="PS00187">
    <property type="entry name" value="TPP_ENZYMES"/>
    <property type="match status" value="1"/>
</dbReference>
<dbReference type="CDD" id="cd02003">
    <property type="entry name" value="TPP_IolD"/>
    <property type="match status" value="1"/>
</dbReference>
<feature type="domain" description="Thiamine pyrophosphate enzyme TPP-binding" evidence="5">
    <location>
        <begin position="416"/>
        <end position="567"/>
    </location>
</feature>
<dbReference type="GO" id="GO:0003984">
    <property type="term" value="F:acetolactate synthase activity"/>
    <property type="evidence" value="ECO:0007669"/>
    <property type="project" value="TreeGrafter"/>
</dbReference>
<feature type="domain" description="Thiamine pyrophosphate enzyme N-terminal TPP-binding" evidence="6">
    <location>
        <begin position="48"/>
        <end position="131"/>
    </location>
</feature>
<feature type="domain" description="Thiamine pyrophosphate enzyme central" evidence="4">
    <location>
        <begin position="220"/>
        <end position="351"/>
    </location>
</feature>
<dbReference type="CDD" id="cd07035">
    <property type="entry name" value="TPP_PYR_POX_like"/>
    <property type="match status" value="1"/>
</dbReference>
<dbReference type="InterPro" id="IPR029061">
    <property type="entry name" value="THDP-binding"/>
</dbReference>
<dbReference type="PANTHER" id="PTHR18968">
    <property type="entry name" value="THIAMINE PYROPHOSPHATE ENZYMES"/>
    <property type="match status" value="1"/>
</dbReference>
<dbReference type="GO" id="GO:0030976">
    <property type="term" value="F:thiamine pyrophosphate binding"/>
    <property type="evidence" value="ECO:0007669"/>
    <property type="project" value="InterPro"/>
</dbReference>
<dbReference type="Proteomes" id="UP000219374">
    <property type="component" value="Unassembled WGS sequence"/>
</dbReference>
<dbReference type="InterPro" id="IPR029035">
    <property type="entry name" value="DHS-like_NAD/FAD-binding_dom"/>
</dbReference>
<keyword evidence="2 3" id="KW-0786">Thiamine pyrophosphate</keyword>
<dbReference type="Pfam" id="PF02775">
    <property type="entry name" value="TPP_enzyme_C"/>
    <property type="match status" value="1"/>
</dbReference>
<evidence type="ECO:0000256" key="3">
    <source>
        <dbReference type="RuleBase" id="RU362132"/>
    </source>
</evidence>
<dbReference type="InterPro" id="IPR000399">
    <property type="entry name" value="TPP-bd_CS"/>
</dbReference>
<keyword evidence="7" id="KW-0378">Hydrolase</keyword>
<dbReference type="RefSeq" id="WP_097121529.1">
    <property type="nucleotide sequence ID" value="NZ_OCND01000003.1"/>
</dbReference>
<evidence type="ECO:0000256" key="2">
    <source>
        <dbReference type="ARBA" id="ARBA00023052"/>
    </source>
</evidence>
<dbReference type="GO" id="GO:0050660">
    <property type="term" value="F:flavin adenine dinucleotide binding"/>
    <property type="evidence" value="ECO:0007669"/>
    <property type="project" value="TreeGrafter"/>
</dbReference>
<dbReference type="InterPro" id="IPR030817">
    <property type="entry name" value="Myo_inos_IolD"/>
</dbReference>
<dbReference type="AlphaFoldDB" id="A0A286D6P3"/>
<evidence type="ECO:0000259" key="4">
    <source>
        <dbReference type="Pfam" id="PF00205"/>
    </source>
</evidence>
<sequence length="614" mass="65982">MATIRLTAAQAMVRWLCRQHVLVDEREVPYFAGVWAIFGHGNVAGLGEALHAAREVLPTWRAHNEQGMAHAAIAYAKQMRRQRAMVCTTSIGPGATNMVTAAALAHVNRLPVLLVPGDIYASHRPDPVLQQIEDFGDATVSANDCFRPVSRYFDRIARPEQLIDALPKALATMLDPASCGPATLAFCQDVQAEAFDYPETFFAHRVWHQRRQPADAQELAALAEAIKASRRPLIVAGGGVRYSLAEAALGALAEATGIPVAETQAGKGSLSWQHPRALGSIGVTGSAAANAAAQEADLIIGIGTRLQDFTTGSRSLFPDRKLFQVNVQAFDAHKHGAQPVLGDARAVIETLHAQLQDWRVPDDGMLRHRTVIADWNRVVDAATAGEAGQALPSDAQVIGAVQRGVSEDAVVVCAAGGLPGELHKLWRTSRPGGYHVEYGYSCMGYEIAGGLGVKMAEPQREVVVMVGDGSYLMMNSELATSVMLDRKLIVVLLDNRGFGCIDRLQRATGGAGFNNLLADARHEVLPDIDFAAHARSLGALSEHVATLGQLADALGRARAADRSYVVVIDTDPSRTTEAGGWWWDVAVPEVSDRTEVNAARRAYEAGVRMKRDLS</sequence>